<accession>A0A0D0G5N7</accession>
<gene>
    <name evidence="2" type="ORF">JV16_02156</name>
</gene>
<feature type="domain" description="SipL SPOCS" evidence="1">
    <location>
        <begin position="47"/>
        <end position="118"/>
    </location>
</feature>
<evidence type="ECO:0000313" key="3">
    <source>
        <dbReference type="Proteomes" id="UP000032047"/>
    </source>
</evidence>
<name>A0A0D0G5N7_9BACL</name>
<dbReference type="RefSeq" id="WP_021094163.1">
    <property type="nucleotide sequence ID" value="NZ_ANOC01000008.1"/>
</dbReference>
<dbReference type="EMBL" id="JXTG01000012">
    <property type="protein sequence ID" value="KIP20700.1"/>
    <property type="molecule type" value="Genomic_DNA"/>
</dbReference>
<keyword evidence="3" id="KW-1185">Reference proteome</keyword>
<evidence type="ECO:0000259" key="1">
    <source>
        <dbReference type="Pfam" id="PF12673"/>
    </source>
</evidence>
<organism evidence="2 3">
    <name type="scientific">Anoxybacillus ayderensis</name>
    <dbReference type="NCBI Taxonomy" id="265546"/>
    <lineage>
        <taxon>Bacteria</taxon>
        <taxon>Bacillati</taxon>
        <taxon>Bacillota</taxon>
        <taxon>Bacilli</taxon>
        <taxon>Bacillales</taxon>
        <taxon>Anoxybacillaceae</taxon>
        <taxon>Anoxybacillus</taxon>
    </lineage>
</organism>
<dbReference type="InterPro" id="IPR024300">
    <property type="entry name" value="SipL_SPOCS_dom"/>
</dbReference>
<comment type="caution">
    <text evidence="2">The sequence shown here is derived from an EMBL/GenBank/DDBJ whole genome shotgun (WGS) entry which is preliminary data.</text>
</comment>
<sequence>MNDGVLNNFVQIIGITPPSEFPFVGSLNPNNQIAVQEKLTIPSVKPDVEQINTLLIEAVITGTRNIFTPIGVKVVVEGVLRQKIIYTANVPQQSVHSAHFEQPFCSFINIPLNIPSGVTVNQLLASVGLSINNILAGPVQVFIEDVEINLTDPRTVHKCVILFLYTSLNPLLQPILR</sequence>
<dbReference type="Pfam" id="PF12673">
    <property type="entry name" value="SipL"/>
    <property type="match status" value="1"/>
</dbReference>
<proteinExistence type="predicted"/>
<reference evidence="2 3" key="1">
    <citation type="submission" date="2015-01" db="EMBL/GenBank/DDBJ databases">
        <title>Genome sequence of Anoxybacillus ayderensis strain AB04.</title>
        <authorList>
            <person name="Belduz A.O."/>
            <person name="Canakci S."/>
            <person name="Chan K.-G."/>
            <person name="Kahar U.M."/>
            <person name="Yaakob A.S."/>
            <person name="Chan C.S."/>
            <person name="Goh K.M."/>
        </authorList>
    </citation>
    <scope>NUCLEOTIDE SEQUENCE [LARGE SCALE GENOMIC DNA]</scope>
    <source>
        <strain evidence="2 3">AB04</strain>
    </source>
</reference>
<dbReference type="AlphaFoldDB" id="A0A0D0G5N7"/>
<protein>
    <recommendedName>
        <fullName evidence="1">SipL SPOCS domain-containing protein</fullName>
    </recommendedName>
</protein>
<evidence type="ECO:0000313" key="2">
    <source>
        <dbReference type="EMBL" id="KIP20700.1"/>
    </source>
</evidence>
<dbReference type="Proteomes" id="UP000032047">
    <property type="component" value="Unassembled WGS sequence"/>
</dbReference>
<dbReference type="PATRIC" id="fig|265546.4.peg.2167"/>